<evidence type="ECO:0000313" key="11">
    <source>
        <dbReference type="EMBL" id="MBB6181729.1"/>
    </source>
</evidence>
<dbReference type="GO" id="GO:0015740">
    <property type="term" value="P:C4-dicarboxylate transport"/>
    <property type="evidence" value="ECO:0007669"/>
    <property type="project" value="TreeGrafter"/>
</dbReference>
<dbReference type="InterPro" id="IPR055348">
    <property type="entry name" value="DctQ"/>
</dbReference>
<reference evidence="11 12" key="1">
    <citation type="submission" date="2020-08" db="EMBL/GenBank/DDBJ databases">
        <title>Genomic Encyclopedia of Type Strains, Phase IV (KMG-IV): sequencing the most valuable type-strain genomes for metagenomic binning, comparative biology and taxonomic classification.</title>
        <authorList>
            <person name="Goeker M."/>
        </authorList>
    </citation>
    <scope>NUCLEOTIDE SEQUENCE [LARGE SCALE GENOMIC DNA]</scope>
    <source>
        <strain evidence="11 12">DSM 102134</strain>
    </source>
</reference>
<dbReference type="Pfam" id="PF04290">
    <property type="entry name" value="DctQ"/>
    <property type="match status" value="1"/>
</dbReference>
<evidence type="ECO:0000259" key="10">
    <source>
        <dbReference type="Pfam" id="PF04290"/>
    </source>
</evidence>
<proteinExistence type="inferred from homology"/>
<comment type="function">
    <text evidence="9">Part of the tripartite ATP-independent periplasmic (TRAP) transport system.</text>
</comment>
<evidence type="ECO:0000256" key="9">
    <source>
        <dbReference type="RuleBase" id="RU369079"/>
    </source>
</evidence>
<evidence type="ECO:0000256" key="7">
    <source>
        <dbReference type="ARBA" id="ARBA00023136"/>
    </source>
</evidence>
<keyword evidence="12" id="KW-1185">Reference proteome</keyword>
<comment type="caution">
    <text evidence="11">The sequence shown here is derived from an EMBL/GenBank/DDBJ whole genome shotgun (WGS) entry which is preliminary data.</text>
</comment>
<evidence type="ECO:0000256" key="4">
    <source>
        <dbReference type="ARBA" id="ARBA00022519"/>
    </source>
</evidence>
<feature type="domain" description="Tripartite ATP-independent periplasmic transporters DctQ component" evidence="10">
    <location>
        <begin position="44"/>
        <end position="167"/>
    </location>
</feature>
<keyword evidence="7 9" id="KW-0472">Membrane</keyword>
<feature type="transmembrane region" description="Helical" evidence="9">
    <location>
        <begin position="35"/>
        <end position="57"/>
    </location>
</feature>
<dbReference type="Proteomes" id="UP000535501">
    <property type="component" value="Unassembled WGS sequence"/>
</dbReference>
<name>A0A7X0DG10_9HYPH</name>
<evidence type="ECO:0000256" key="5">
    <source>
        <dbReference type="ARBA" id="ARBA00022692"/>
    </source>
</evidence>
<dbReference type="GO" id="GO:0022857">
    <property type="term" value="F:transmembrane transporter activity"/>
    <property type="evidence" value="ECO:0007669"/>
    <property type="project" value="UniProtKB-UniRule"/>
</dbReference>
<comment type="similarity">
    <text evidence="8 9">Belongs to the TRAP transporter small permease family.</text>
</comment>
<keyword evidence="2 9" id="KW-0813">Transport</keyword>
<dbReference type="AlphaFoldDB" id="A0A7X0DG10"/>
<evidence type="ECO:0000256" key="1">
    <source>
        <dbReference type="ARBA" id="ARBA00004429"/>
    </source>
</evidence>
<keyword evidence="6 9" id="KW-1133">Transmembrane helix</keyword>
<accession>A0A7X0DG10</accession>
<dbReference type="EMBL" id="JACHEJ010000012">
    <property type="protein sequence ID" value="MBB6181729.1"/>
    <property type="molecule type" value="Genomic_DNA"/>
</dbReference>
<dbReference type="PANTHER" id="PTHR35011">
    <property type="entry name" value="2,3-DIKETO-L-GULONATE TRAP TRANSPORTER SMALL PERMEASE PROTEIN YIAM"/>
    <property type="match status" value="1"/>
</dbReference>
<organism evidence="11 12">
    <name type="scientific">Pseudorhizobium flavum</name>
    <dbReference type="NCBI Taxonomy" id="1335061"/>
    <lineage>
        <taxon>Bacteria</taxon>
        <taxon>Pseudomonadati</taxon>
        <taxon>Pseudomonadota</taxon>
        <taxon>Alphaproteobacteria</taxon>
        <taxon>Hyphomicrobiales</taxon>
        <taxon>Rhizobiaceae</taxon>
        <taxon>Rhizobium/Agrobacterium group</taxon>
        <taxon>Pseudorhizobium</taxon>
    </lineage>
</organism>
<evidence type="ECO:0000256" key="3">
    <source>
        <dbReference type="ARBA" id="ARBA00022475"/>
    </source>
</evidence>
<feature type="transmembrane region" description="Helical" evidence="9">
    <location>
        <begin position="108"/>
        <end position="127"/>
    </location>
</feature>
<evidence type="ECO:0000256" key="6">
    <source>
        <dbReference type="ARBA" id="ARBA00022989"/>
    </source>
</evidence>
<dbReference type="PANTHER" id="PTHR35011:SF2">
    <property type="entry name" value="2,3-DIKETO-L-GULONATE TRAP TRANSPORTER SMALL PERMEASE PROTEIN YIAM"/>
    <property type="match status" value="1"/>
</dbReference>
<evidence type="ECO:0000313" key="12">
    <source>
        <dbReference type="Proteomes" id="UP000535501"/>
    </source>
</evidence>
<evidence type="ECO:0000256" key="8">
    <source>
        <dbReference type="ARBA" id="ARBA00038436"/>
    </source>
</evidence>
<keyword evidence="3" id="KW-1003">Cell membrane</keyword>
<gene>
    <name evidence="11" type="ORF">HNQ75_003717</name>
</gene>
<feature type="transmembrane region" description="Helical" evidence="9">
    <location>
        <begin position="147"/>
        <end position="168"/>
    </location>
</feature>
<protein>
    <recommendedName>
        <fullName evidence="9">TRAP transporter small permease protein</fullName>
    </recommendedName>
</protein>
<dbReference type="InterPro" id="IPR007387">
    <property type="entry name" value="TRAP_DctQ"/>
</dbReference>
<comment type="subunit">
    <text evidence="9">The complex comprises the extracytoplasmic solute receptor protein and the two transmembrane proteins.</text>
</comment>
<evidence type="ECO:0000256" key="2">
    <source>
        <dbReference type="ARBA" id="ARBA00022448"/>
    </source>
</evidence>
<dbReference type="GO" id="GO:0005886">
    <property type="term" value="C:plasma membrane"/>
    <property type="evidence" value="ECO:0007669"/>
    <property type="project" value="UniProtKB-SubCell"/>
</dbReference>
<feature type="transmembrane region" description="Helical" evidence="9">
    <location>
        <begin position="72"/>
        <end position="96"/>
    </location>
</feature>
<comment type="subcellular location">
    <subcellularLocation>
        <location evidence="1 9">Cell inner membrane</location>
        <topology evidence="1 9">Multi-pass membrane protein</topology>
    </subcellularLocation>
</comment>
<sequence>MTLKRPAERRGATSTGASEMLARKAETIFIEANRWALIAILSLMAVLVFTNVCLRYFTNHSITWSDEVSRHLMIWLTFIGAGLTLRHGGLVAIDNLQAVLAGRQARALRALVAAIMIIFFLTMIWAGKIYVERTMFQTTPSTRIPFGYIYLAMPIGFGLLIIHFLLVLKTYLAGGMGALQQSDDAPPVAG</sequence>
<dbReference type="RefSeq" id="WP_198467607.1">
    <property type="nucleotide sequence ID" value="NZ_JACHEJ010000012.1"/>
</dbReference>
<keyword evidence="5 9" id="KW-0812">Transmembrane</keyword>
<keyword evidence="4 9" id="KW-0997">Cell inner membrane</keyword>